<gene>
    <name evidence="3" type="ORF">FVW20_02985</name>
</gene>
<feature type="transmembrane region" description="Helical" evidence="1">
    <location>
        <begin position="124"/>
        <end position="143"/>
    </location>
</feature>
<feature type="transmembrane region" description="Helical" evidence="1">
    <location>
        <begin position="69"/>
        <end position="88"/>
    </location>
</feature>
<evidence type="ECO:0000313" key="4">
    <source>
        <dbReference type="Proteomes" id="UP001194469"/>
    </source>
</evidence>
<comment type="caution">
    <text evidence="3">The sequence shown here is derived from an EMBL/GenBank/DDBJ whole genome shotgun (WGS) entry which is preliminary data.</text>
</comment>
<dbReference type="Pfam" id="PF04657">
    <property type="entry name" value="DMT_YdcZ"/>
    <property type="match status" value="1"/>
</dbReference>
<evidence type="ECO:0000256" key="1">
    <source>
        <dbReference type="SAM" id="Phobius"/>
    </source>
</evidence>
<protein>
    <submittedName>
        <fullName evidence="3">DMT family transporter</fullName>
    </submittedName>
</protein>
<keyword evidence="2" id="KW-0732">Signal</keyword>
<dbReference type="PANTHER" id="PTHR34821">
    <property type="entry name" value="INNER MEMBRANE PROTEIN YDCZ"/>
    <property type="match status" value="1"/>
</dbReference>
<accession>A0ABS0J0R2</accession>
<dbReference type="InterPro" id="IPR006750">
    <property type="entry name" value="YdcZ"/>
</dbReference>
<dbReference type="PANTHER" id="PTHR34821:SF2">
    <property type="entry name" value="INNER MEMBRANE PROTEIN YDCZ"/>
    <property type="match status" value="1"/>
</dbReference>
<evidence type="ECO:0000313" key="3">
    <source>
        <dbReference type="EMBL" id="MBG3876017.1"/>
    </source>
</evidence>
<feature type="transmembrane region" description="Helical" evidence="1">
    <location>
        <begin position="37"/>
        <end position="57"/>
    </location>
</feature>
<dbReference type="RefSeq" id="WP_015946014.1">
    <property type="nucleotide sequence ID" value="NZ_VRYY01000064.1"/>
</dbReference>
<keyword evidence="4" id="KW-1185">Reference proteome</keyword>
<feature type="signal peptide" evidence="2">
    <location>
        <begin position="1"/>
        <end position="21"/>
    </location>
</feature>
<keyword evidence="1" id="KW-0472">Membrane</keyword>
<proteinExistence type="predicted"/>
<dbReference type="Proteomes" id="UP001194469">
    <property type="component" value="Unassembled WGS sequence"/>
</dbReference>
<feature type="chain" id="PRO_5045873527" evidence="2">
    <location>
        <begin position="22"/>
        <end position="146"/>
    </location>
</feature>
<keyword evidence="1" id="KW-0812">Transmembrane</keyword>
<keyword evidence="1" id="KW-1133">Transmembrane helix</keyword>
<feature type="transmembrane region" description="Helical" evidence="1">
    <location>
        <begin position="94"/>
        <end position="112"/>
    </location>
</feature>
<dbReference type="EMBL" id="VRYY01000064">
    <property type="protein sequence ID" value="MBG3876017.1"/>
    <property type="molecule type" value="Genomic_DNA"/>
</dbReference>
<name>A0ABS0J0R2_9BACT</name>
<reference evidence="3 4" key="1">
    <citation type="submission" date="2019-08" db="EMBL/GenBank/DDBJ databases">
        <authorList>
            <person name="Luo N."/>
        </authorList>
    </citation>
    <scope>NUCLEOTIDE SEQUENCE [LARGE SCALE GENOMIC DNA]</scope>
    <source>
        <strain evidence="3 4">NCIMB 9442</strain>
    </source>
</reference>
<organism evidence="3 4">
    <name type="scientific">Nitratidesulfovibrio oxamicus</name>
    <dbReference type="NCBI Taxonomy" id="32016"/>
    <lineage>
        <taxon>Bacteria</taxon>
        <taxon>Pseudomonadati</taxon>
        <taxon>Thermodesulfobacteriota</taxon>
        <taxon>Desulfovibrionia</taxon>
        <taxon>Desulfovibrionales</taxon>
        <taxon>Desulfovibrionaceae</taxon>
        <taxon>Nitratidesulfovibrio</taxon>
    </lineage>
</organism>
<sequence>MGQMVWIVLALLAGATLPTQAGINAALQASWARHPALASLISFTVGTAALALYVLAARIPFPSVSTSSAWQWTGGLLGAFFVTVVTFLAPRLGATAMIALVLAGQMAASVTLDHFGLLGYPERPLGLVRFAGLVLVAVGVFLVRRF</sequence>
<evidence type="ECO:0000256" key="2">
    <source>
        <dbReference type="SAM" id="SignalP"/>
    </source>
</evidence>